<dbReference type="Gene3D" id="3.30.830.10">
    <property type="entry name" value="Metalloenzyme, LuxS/M16 peptidase-like"/>
    <property type="match status" value="2"/>
</dbReference>
<evidence type="ECO:0000259" key="1">
    <source>
        <dbReference type="Pfam" id="PF05193"/>
    </source>
</evidence>
<name>A0A0R1VDA0_9LACO</name>
<dbReference type="GO" id="GO:0046872">
    <property type="term" value="F:metal ion binding"/>
    <property type="evidence" value="ECO:0007669"/>
    <property type="project" value="InterPro"/>
</dbReference>
<feature type="domain" description="Peptidase M16 C-terminal" evidence="1">
    <location>
        <begin position="179"/>
        <end position="353"/>
    </location>
</feature>
<keyword evidence="3" id="KW-1185">Reference proteome</keyword>
<dbReference type="InterPro" id="IPR007863">
    <property type="entry name" value="Peptidase_M16_C"/>
</dbReference>
<dbReference type="Pfam" id="PF05193">
    <property type="entry name" value="Peptidase_M16_C"/>
    <property type="match status" value="1"/>
</dbReference>
<evidence type="ECO:0000313" key="3">
    <source>
        <dbReference type="Proteomes" id="UP000051739"/>
    </source>
</evidence>
<dbReference type="RefSeq" id="WP_056936665.1">
    <property type="nucleotide sequence ID" value="NZ_AZFN01000002.1"/>
</dbReference>
<sequence>MDKQIMAGVHLHVIPTHQFQTTKIMMTFTSRQTATNAAVRNLLTNILSTSSAKYPTQTALARQLSNLYGAVIGAYVSRLSYAHVMRFKISVINERYTDQPLLPQGFDLLKELIFNPLINADGFDALTFKLQQENLINTLKSWDDDKQFYALRQVEELVFQDDPVLAVPSTGTVDQVAKLTNLDLMQAYQDMIAKDRIDIYVVGDVDAAEVERLVSQLPLKERQFNQFAVLTRPNWQGDVLEKVEHQPIEQAKLDRVYLCPVNYREPLYRAAMVMNGLLGGTPYSFLFTNVREQASMAYYASSSLRHFNGHLVMQTGIQPDNVAAVQTLLDQQVALLQVGDFSLERLQMVKDALINQYETSQDYQNSLLERQLTATLTGIATANDFAKEIQAVTKDQVVEVAQGLSKCVEYVLTGED</sequence>
<evidence type="ECO:0000313" key="2">
    <source>
        <dbReference type="EMBL" id="KRM03469.1"/>
    </source>
</evidence>
<dbReference type="Proteomes" id="UP000051739">
    <property type="component" value="Unassembled WGS sequence"/>
</dbReference>
<dbReference type="AlphaFoldDB" id="A0A0R1VDA0"/>
<comment type="caution">
    <text evidence="2">The sequence shown here is derived from an EMBL/GenBank/DDBJ whole genome shotgun (WGS) entry which is preliminary data.</text>
</comment>
<proteinExistence type="predicted"/>
<dbReference type="InterPro" id="IPR050361">
    <property type="entry name" value="MPP/UQCRC_Complex"/>
</dbReference>
<dbReference type="EMBL" id="AZFN01000002">
    <property type="protein sequence ID" value="KRM03469.1"/>
    <property type="molecule type" value="Genomic_DNA"/>
</dbReference>
<dbReference type="NCBIfam" id="NF047422">
    <property type="entry name" value="YfmF_fam"/>
    <property type="match status" value="1"/>
</dbReference>
<dbReference type="PATRIC" id="fig|1423749.3.peg.795"/>
<reference evidence="2 3" key="1">
    <citation type="journal article" date="2015" name="Genome Announc.">
        <title>Expanding the biotechnology potential of lactobacilli through comparative genomics of 213 strains and associated genera.</title>
        <authorList>
            <person name="Sun Z."/>
            <person name="Harris H.M."/>
            <person name="McCann A."/>
            <person name="Guo C."/>
            <person name="Argimon S."/>
            <person name="Zhang W."/>
            <person name="Yang X."/>
            <person name="Jeffery I.B."/>
            <person name="Cooney J.C."/>
            <person name="Kagawa T.F."/>
            <person name="Liu W."/>
            <person name="Song Y."/>
            <person name="Salvetti E."/>
            <person name="Wrobel A."/>
            <person name="Rasinkangas P."/>
            <person name="Parkhill J."/>
            <person name="Rea M.C."/>
            <person name="O'Sullivan O."/>
            <person name="Ritari J."/>
            <person name="Douillard F.P."/>
            <person name="Paul Ross R."/>
            <person name="Yang R."/>
            <person name="Briner A.E."/>
            <person name="Felis G.E."/>
            <person name="de Vos W.M."/>
            <person name="Barrangou R."/>
            <person name="Klaenhammer T.R."/>
            <person name="Caufield P.W."/>
            <person name="Cui Y."/>
            <person name="Zhang H."/>
            <person name="O'Toole P.W."/>
        </authorList>
    </citation>
    <scope>NUCLEOTIDE SEQUENCE [LARGE SCALE GENOMIC DNA]</scope>
    <source>
        <strain evidence="2 3">DSM 16045</strain>
    </source>
</reference>
<gene>
    <name evidence="2" type="ORF">FC60_GL000791</name>
</gene>
<accession>A0A0R1VDA0</accession>
<protein>
    <submittedName>
        <fullName evidence="2">Peptidase M16 domain-containing protein</fullName>
    </submittedName>
</protein>
<dbReference type="InterPro" id="IPR011249">
    <property type="entry name" value="Metalloenz_LuxS/M16"/>
</dbReference>
<dbReference type="SUPFAM" id="SSF63411">
    <property type="entry name" value="LuxS/MPP-like metallohydrolase"/>
    <property type="match status" value="2"/>
</dbReference>
<dbReference type="PANTHER" id="PTHR11851:SF186">
    <property type="entry name" value="INACTIVE METALLOPROTEASE YMFF-RELATED"/>
    <property type="match status" value="1"/>
</dbReference>
<organism evidence="2 3">
    <name type="scientific">Limosilactobacillus gastricus DSM 16045</name>
    <dbReference type="NCBI Taxonomy" id="1423749"/>
    <lineage>
        <taxon>Bacteria</taxon>
        <taxon>Bacillati</taxon>
        <taxon>Bacillota</taxon>
        <taxon>Bacilli</taxon>
        <taxon>Lactobacillales</taxon>
        <taxon>Lactobacillaceae</taxon>
        <taxon>Limosilactobacillus</taxon>
    </lineage>
</organism>
<dbReference type="PANTHER" id="PTHR11851">
    <property type="entry name" value="METALLOPROTEASE"/>
    <property type="match status" value="1"/>
</dbReference>